<sequence>MTETSRADLAAAGREEFDFVIAGAGSAGAILAARLSECGRYTVALVEAGGEDRSFWLKIPVGYAKSYYNPAVNWMYRSEPEAALGNRQVYVPRGKVLGGSGAINAMIFVRGAREDFDDWHAAGNPGWGYEDVLPYFRKLETHARGESPFHGGTGPIHVTPMRGETHPITDRFLAACAELQLPATPDFNGASLEGAGIYDVNTRAGLRSSSGVEYLRPARRRKNLTVFTRTRALDVVLDAEGRARGLAVRPEGAGHDETGQRLILARRDVILATGAIATPVLLQRSGLGAAARLQALGVPVRRDLPGVGANLQDHLCASFYFRSRVPTLNGPFGSIFGQAALALRWALTRKGPFAGSVNQAGGFFRSRPDAPRPNLQLYFNPLSYRIPQDPKAGLAPEPYPGFLVAFNSCRPTSRGRVDLRVNSGLDDLSPVIHGHYLTTEEDCREAVEGSQFVRRLMQAPSLAAITEAEMSPSAEARSDQELLEHFRANCGSIYHPCGTAAMGPDPSSAVVDHRLRVHGVPGLRVVDASVFPNITSGNINAPVMMVAEKGAQMILEDARA</sequence>
<keyword evidence="10" id="KW-1185">Reference proteome</keyword>
<dbReference type="Pfam" id="PF05199">
    <property type="entry name" value="GMC_oxred_C"/>
    <property type="match status" value="1"/>
</dbReference>
<evidence type="ECO:0000256" key="2">
    <source>
        <dbReference type="ARBA" id="ARBA00010790"/>
    </source>
</evidence>
<evidence type="ECO:0000256" key="6">
    <source>
        <dbReference type="RuleBase" id="RU003968"/>
    </source>
</evidence>
<dbReference type="InterPro" id="IPR000172">
    <property type="entry name" value="GMC_OxRdtase_N"/>
</dbReference>
<dbReference type="Pfam" id="PF00732">
    <property type="entry name" value="GMC_oxred_N"/>
    <property type="match status" value="1"/>
</dbReference>
<dbReference type="PIRSF" id="PIRSF000137">
    <property type="entry name" value="Alcohol_oxidase"/>
    <property type="match status" value="1"/>
</dbReference>
<dbReference type="InterPro" id="IPR012132">
    <property type="entry name" value="GMC_OxRdtase"/>
</dbReference>
<dbReference type="PROSITE" id="PS00623">
    <property type="entry name" value="GMC_OXRED_1"/>
    <property type="match status" value="1"/>
</dbReference>
<organism evidence="9 10">
    <name type="scientific">Pannonibacter tanglangensis</name>
    <dbReference type="NCBI Taxonomy" id="2750084"/>
    <lineage>
        <taxon>Bacteria</taxon>
        <taxon>Pseudomonadati</taxon>
        <taxon>Pseudomonadota</taxon>
        <taxon>Alphaproteobacteria</taxon>
        <taxon>Hyphomicrobiales</taxon>
        <taxon>Stappiaceae</taxon>
        <taxon>Pannonibacter</taxon>
    </lineage>
</organism>
<feature type="domain" description="Glucose-methanol-choline oxidoreductase N-terminal" evidence="7">
    <location>
        <begin position="94"/>
        <end position="117"/>
    </location>
</feature>
<name>A0A7X5F2K4_9HYPH</name>
<evidence type="ECO:0000256" key="4">
    <source>
        <dbReference type="ARBA" id="ARBA00022827"/>
    </source>
</evidence>
<dbReference type="AlphaFoldDB" id="A0A7X5F2K4"/>
<dbReference type="InterPro" id="IPR007867">
    <property type="entry name" value="GMC_OxRtase_C"/>
</dbReference>
<feature type="binding site" evidence="5">
    <location>
        <position position="96"/>
    </location>
    <ligand>
        <name>FAD</name>
        <dbReference type="ChEBI" id="CHEBI:57692"/>
    </ligand>
</feature>
<dbReference type="PROSITE" id="PS00624">
    <property type="entry name" value="GMC_OXRED_2"/>
    <property type="match status" value="1"/>
</dbReference>
<dbReference type="Proteomes" id="UP000586722">
    <property type="component" value="Unassembled WGS sequence"/>
</dbReference>
<dbReference type="RefSeq" id="WP_161708029.1">
    <property type="nucleotide sequence ID" value="NZ_JAABLQ010000001.1"/>
</dbReference>
<keyword evidence="4 5" id="KW-0274">FAD</keyword>
<evidence type="ECO:0000256" key="3">
    <source>
        <dbReference type="ARBA" id="ARBA00022630"/>
    </source>
</evidence>
<protein>
    <submittedName>
        <fullName evidence="9">FAD-binding protein</fullName>
    </submittedName>
</protein>
<dbReference type="PANTHER" id="PTHR11552:SF147">
    <property type="entry name" value="CHOLINE DEHYDROGENASE, MITOCHONDRIAL"/>
    <property type="match status" value="1"/>
</dbReference>
<evidence type="ECO:0000259" key="7">
    <source>
        <dbReference type="PROSITE" id="PS00623"/>
    </source>
</evidence>
<evidence type="ECO:0000256" key="5">
    <source>
        <dbReference type="PIRSR" id="PIRSR000137-2"/>
    </source>
</evidence>
<proteinExistence type="inferred from homology"/>
<evidence type="ECO:0000256" key="1">
    <source>
        <dbReference type="ARBA" id="ARBA00001974"/>
    </source>
</evidence>
<dbReference type="SUPFAM" id="SSF51905">
    <property type="entry name" value="FAD/NAD(P)-binding domain"/>
    <property type="match status" value="1"/>
</dbReference>
<dbReference type="Gene3D" id="3.50.50.60">
    <property type="entry name" value="FAD/NAD(P)-binding domain"/>
    <property type="match status" value="1"/>
</dbReference>
<comment type="similarity">
    <text evidence="2 6">Belongs to the GMC oxidoreductase family.</text>
</comment>
<keyword evidence="3 6" id="KW-0285">Flavoprotein</keyword>
<dbReference type="GO" id="GO:0050660">
    <property type="term" value="F:flavin adenine dinucleotide binding"/>
    <property type="evidence" value="ECO:0007669"/>
    <property type="project" value="InterPro"/>
</dbReference>
<comment type="cofactor">
    <cofactor evidence="1 5">
        <name>FAD</name>
        <dbReference type="ChEBI" id="CHEBI:57692"/>
    </cofactor>
</comment>
<reference evidence="10" key="1">
    <citation type="submission" date="2020-01" db="EMBL/GenBank/DDBJ databases">
        <authorList>
            <person name="Fang Y."/>
            <person name="Sun R."/>
            <person name="Nie L."/>
            <person name="He J."/>
            <person name="Hao L."/>
            <person name="Wang L."/>
            <person name="Su S."/>
            <person name="Lv E."/>
            <person name="Zhang Z."/>
            <person name="Xie R."/>
            <person name="Liu H."/>
        </authorList>
    </citation>
    <scope>NUCLEOTIDE SEQUENCE [LARGE SCALE GENOMIC DNA]</scope>
    <source>
        <strain evidence="10">XCT-53</strain>
    </source>
</reference>
<dbReference type="EMBL" id="JAABLQ010000001">
    <property type="protein sequence ID" value="NBN77650.1"/>
    <property type="molecule type" value="Genomic_DNA"/>
</dbReference>
<dbReference type="Gene3D" id="3.30.560.10">
    <property type="entry name" value="Glucose Oxidase, domain 3"/>
    <property type="match status" value="1"/>
</dbReference>
<dbReference type="GO" id="GO:0016614">
    <property type="term" value="F:oxidoreductase activity, acting on CH-OH group of donors"/>
    <property type="evidence" value="ECO:0007669"/>
    <property type="project" value="InterPro"/>
</dbReference>
<dbReference type="InterPro" id="IPR036188">
    <property type="entry name" value="FAD/NAD-bd_sf"/>
</dbReference>
<evidence type="ECO:0000259" key="8">
    <source>
        <dbReference type="PROSITE" id="PS00624"/>
    </source>
</evidence>
<evidence type="ECO:0000313" key="10">
    <source>
        <dbReference type="Proteomes" id="UP000586722"/>
    </source>
</evidence>
<evidence type="ECO:0000313" key="9">
    <source>
        <dbReference type="EMBL" id="NBN77650.1"/>
    </source>
</evidence>
<feature type="domain" description="Glucose-methanol-choline oxidoreductase N-terminal" evidence="8">
    <location>
        <begin position="274"/>
        <end position="288"/>
    </location>
</feature>
<dbReference type="SUPFAM" id="SSF54373">
    <property type="entry name" value="FAD-linked reductases, C-terminal domain"/>
    <property type="match status" value="1"/>
</dbReference>
<accession>A0A7X5F2K4</accession>
<gene>
    <name evidence="9" type="ORF">GWI72_05135</name>
</gene>
<dbReference type="PANTHER" id="PTHR11552">
    <property type="entry name" value="GLUCOSE-METHANOL-CHOLINE GMC OXIDOREDUCTASE"/>
    <property type="match status" value="1"/>
</dbReference>
<comment type="caution">
    <text evidence="9">The sequence shown here is derived from an EMBL/GenBank/DDBJ whole genome shotgun (WGS) entry which is preliminary data.</text>
</comment>